<keyword evidence="2" id="KW-1185">Reference proteome</keyword>
<proteinExistence type="predicted"/>
<reference evidence="1 2" key="1">
    <citation type="submission" date="2016-07" db="EMBL/GenBank/DDBJ databases">
        <title>Pervasive Adenine N6-methylation of Active Genes in Fungi.</title>
        <authorList>
            <consortium name="DOE Joint Genome Institute"/>
            <person name="Mondo S.J."/>
            <person name="Dannebaum R.O."/>
            <person name="Kuo R.C."/>
            <person name="Labutti K."/>
            <person name="Haridas S."/>
            <person name="Kuo A."/>
            <person name="Salamov A."/>
            <person name="Ahrendt S.R."/>
            <person name="Lipzen A."/>
            <person name="Sullivan W."/>
            <person name="Andreopoulos W.B."/>
            <person name="Clum A."/>
            <person name="Lindquist E."/>
            <person name="Daum C."/>
            <person name="Ramamoorthy G.K."/>
            <person name="Gryganskyi A."/>
            <person name="Culley D."/>
            <person name="Magnuson J.K."/>
            <person name="James T.Y."/>
            <person name="O'Malley M.A."/>
            <person name="Stajich J.E."/>
            <person name="Spatafora J.W."/>
            <person name="Visel A."/>
            <person name="Grigoriev I.V."/>
        </authorList>
    </citation>
    <scope>NUCLEOTIDE SEQUENCE [LARGE SCALE GENOMIC DNA]</scope>
    <source>
        <strain evidence="1 2">68-887.2</strain>
    </source>
</reference>
<comment type="caution">
    <text evidence="1">The sequence shown here is derived from an EMBL/GenBank/DDBJ whole genome shotgun (WGS) entry which is preliminary data.</text>
</comment>
<evidence type="ECO:0000313" key="2">
    <source>
        <dbReference type="Proteomes" id="UP000193986"/>
    </source>
</evidence>
<protein>
    <submittedName>
        <fullName evidence="1">Uncharacterized protein</fullName>
    </submittedName>
</protein>
<dbReference type="EMBL" id="MCFC01000039">
    <property type="protein sequence ID" value="ORY27335.1"/>
    <property type="molecule type" value="Genomic_DNA"/>
</dbReference>
<dbReference type="AlphaFoldDB" id="A0A1Y2AZP6"/>
<dbReference type="Proteomes" id="UP000193986">
    <property type="component" value="Unassembled WGS sequence"/>
</dbReference>
<sequence length="249" mass="27774">MMNRKGLEELDRPELAFTCGVSAFAKLPSPLRRSSCFSSFACFSGPQTTAFTEFEGPTNVLTTINLPDEGISNTEIKKGYWALATVASLITIPPLTATATKTAFDADEVDKTTTAEDFKQENSILSATCTEVRPASKATNRSINVLLRRDQSITGERYNLIVTIWFTEQRPFNLDPHQEQVITTDFKGEAQEQLNERLLTEQGTSASTIAKEIINSLKDQERYESLAGYSINVTEENPENLYKSLLRRI</sequence>
<accession>A0A1Y2AZP6</accession>
<dbReference type="InParanoid" id="A0A1Y2AZP6"/>
<gene>
    <name evidence="1" type="ORF">BCR39DRAFT_577569</name>
</gene>
<organism evidence="1 2">
    <name type="scientific">Naematelia encephala</name>
    <dbReference type="NCBI Taxonomy" id="71784"/>
    <lineage>
        <taxon>Eukaryota</taxon>
        <taxon>Fungi</taxon>
        <taxon>Dikarya</taxon>
        <taxon>Basidiomycota</taxon>
        <taxon>Agaricomycotina</taxon>
        <taxon>Tremellomycetes</taxon>
        <taxon>Tremellales</taxon>
        <taxon>Naemateliaceae</taxon>
        <taxon>Naematelia</taxon>
    </lineage>
</organism>
<name>A0A1Y2AZP6_9TREE</name>
<evidence type="ECO:0000313" key="1">
    <source>
        <dbReference type="EMBL" id="ORY27335.1"/>
    </source>
</evidence>